<dbReference type="EMBL" id="JAHYIQ010000001">
    <property type="protein sequence ID" value="KAK1136181.1"/>
    <property type="molecule type" value="Genomic_DNA"/>
</dbReference>
<organism evidence="2 3">
    <name type="scientific">Melipona bicolor</name>
    <dbReference type="NCBI Taxonomy" id="60889"/>
    <lineage>
        <taxon>Eukaryota</taxon>
        <taxon>Metazoa</taxon>
        <taxon>Ecdysozoa</taxon>
        <taxon>Arthropoda</taxon>
        <taxon>Hexapoda</taxon>
        <taxon>Insecta</taxon>
        <taxon>Pterygota</taxon>
        <taxon>Neoptera</taxon>
        <taxon>Endopterygota</taxon>
        <taxon>Hymenoptera</taxon>
        <taxon>Apocrita</taxon>
        <taxon>Aculeata</taxon>
        <taxon>Apoidea</taxon>
        <taxon>Anthophila</taxon>
        <taxon>Apidae</taxon>
        <taxon>Melipona</taxon>
    </lineage>
</organism>
<gene>
    <name evidence="2" type="ORF">K0M31_000746</name>
</gene>
<keyword evidence="3" id="KW-1185">Reference proteome</keyword>
<sequence length="101" mass="11300">MSNLFGNKMMENGESVHEGSSRSRMEQLALRVLVEDKQEVSRGTLPSAMASITMVRERDKGVLDSVPMNVFTEYDVKIQRFSYENSQVNSAISKIGQGLRA</sequence>
<proteinExistence type="predicted"/>
<feature type="region of interest" description="Disordered" evidence="1">
    <location>
        <begin position="1"/>
        <end position="22"/>
    </location>
</feature>
<accession>A0AA40GE52</accession>
<dbReference type="AlphaFoldDB" id="A0AA40GE52"/>
<comment type="caution">
    <text evidence="2">The sequence shown here is derived from an EMBL/GenBank/DDBJ whole genome shotgun (WGS) entry which is preliminary data.</text>
</comment>
<evidence type="ECO:0000313" key="3">
    <source>
        <dbReference type="Proteomes" id="UP001177670"/>
    </source>
</evidence>
<evidence type="ECO:0000256" key="1">
    <source>
        <dbReference type="SAM" id="MobiDB-lite"/>
    </source>
</evidence>
<dbReference type="Proteomes" id="UP001177670">
    <property type="component" value="Unassembled WGS sequence"/>
</dbReference>
<evidence type="ECO:0000313" key="2">
    <source>
        <dbReference type="EMBL" id="KAK1136181.1"/>
    </source>
</evidence>
<reference evidence="2" key="1">
    <citation type="submission" date="2021-10" db="EMBL/GenBank/DDBJ databases">
        <title>Melipona bicolor Genome sequencing and assembly.</title>
        <authorList>
            <person name="Araujo N.S."/>
            <person name="Arias M.C."/>
        </authorList>
    </citation>
    <scope>NUCLEOTIDE SEQUENCE</scope>
    <source>
        <strain evidence="2">USP_2M_L1-L4_2017</strain>
        <tissue evidence="2">Whole body</tissue>
    </source>
</reference>
<protein>
    <submittedName>
        <fullName evidence="2">Uncharacterized protein</fullName>
    </submittedName>
</protein>
<name>A0AA40GE52_9HYME</name>